<evidence type="ECO:0000256" key="1">
    <source>
        <dbReference type="ARBA" id="ARBA00022617"/>
    </source>
</evidence>
<feature type="domain" description="Cytochrome c" evidence="5">
    <location>
        <begin position="882"/>
        <end position="1013"/>
    </location>
</feature>
<name>A6DMW4_9BACT</name>
<sequence>MFNLKILTLVFLGCNMLSGTEKSDKTAFPQPFNTELTPNKVMPAEEAATGIRMPPGFHATSFASEPAVQQPISMTSDSRGRLWVVENYTYGQGRFLDVGLDKLRDRILILEDTDNDGRHDKRTVFWDGGQKLTSIVLGRGGVWVLALPELLFIPDANGDDIPDGEPEVILDGFNFKKGAHTVANGLRWGPDNWLYGRQGIMPYSKVGKPGSPDQERTPLNVGIWRYHPEREVFEIVARGTTNPWGMDWDEHGELFFINTVIGHLWHVIPGARYRRMMGLDSDPRIYGVIEQTADHVHWAVEEDWTDVRAGVTGATMEAGGGHAHTGLLFYQGSQWPKEWNGRLLTMNFHGRRFNVEHVERKGTGYVAHHGEDNFFFSDPWFRGIDLIPAPDGGIFVSDWSDTGECHDHDGVHRLSGRIYKISYGASEPLKFSDLKSLANKELAQLALSNNVWQERMSRQILADRAADGQEMSLAMAHLQKSLGADGAETTQRLRALWALHAINATTWDQLLALLDAEPESIRAWALRLLEDGSHNSEVWRKNFLSLAKNRLGRMAAAEASGLVRVTLASLLQKLPLKLRPALAEPLLARQEDADDHNQPVMLWCGIYETADLNDGRFESLILDASFPLIQRWGARLLTEEIDRHPERIARLLTKVSERKDAVSQKAILDGLADGLSGRKKVEKPSSWDLLVSRISESADEEVQYRLHTLGAVFGDGLAISGLREIALNPKNSLMQRQPALKALVDAQIPGLREVCEQVLKVEGLTLTAVRGLALFKDPAIAKLLVDSWPSFTGKIRRPITRTLITRSTWVPYLLDGLEKGTIKTTQFRAYEIRQIRSLGDPRITQRFNELMNLEPPKAGSKEGSEDFAKWRKTLTPDTLAKADIVKGKALFNVLCTACHKMNGAGGEIGPDLTGAARDNLEYLLGNILTPSAVVAKDYQQVTVKLKDGRVLGGTEQTSSKNVFRLKTVSAVMNIDRAEILDVKRSQTSMMPPGLLNSLSEEQVRDLIAFLMRK</sequence>
<dbReference type="InterPro" id="IPR013427">
    <property type="entry name" value="Haem-bd_dom_put"/>
</dbReference>
<dbReference type="InterPro" id="IPR009056">
    <property type="entry name" value="Cyt_c-like_dom"/>
</dbReference>
<dbReference type="Gene3D" id="2.120.10.30">
    <property type="entry name" value="TolB, C-terminal domain"/>
    <property type="match status" value="1"/>
</dbReference>
<protein>
    <recommendedName>
        <fullName evidence="5">Cytochrome c domain-containing protein</fullName>
    </recommendedName>
</protein>
<dbReference type="GO" id="GO:0046872">
    <property type="term" value="F:metal ion binding"/>
    <property type="evidence" value="ECO:0007669"/>
    <property type="project" value="UniProtKB-KW"/>
</dbReference>
<dbReference type="PROSITE" id="PS51007">
    <property type="entry name" value="CYTC"/>
    <property type="match status" value="1"/>
</dbReference>
<dbReference type="NCBIfam" id="TIGR02603">
    <property type="entry name" value="CxxCH_TIGR02603"/>
    <property type="match status" value="1"/>
</dbReference>
<gene>
    <name evidence="6" type="ORF">LNTAR_07144</name>
</gene>
<dbReference type="SUPFAM" id="SSF46626">
    <property type="entry name" value="Cytochrome c"/>
    <property type="match status" value="1"/>
</dbReference>
<dbReference type="eggNOG" id="COG2133">
    <property type="taxonomic scope" value="Bacteria"/>
</dbReference>
<dbReference type="GO" id="GO:0020037">
    <property type="term" value="F:heme binding"/>
    <property type="evidence" value="ECO:0007669"/>
    <property type="project" value="InterPro"/>
</dbReference>
<dbReference type="STRING" id="313628.LNTAR_07144"/>
<evidence type="ECO:0000256" key="2">
    <source>
        <dbReference type="ARBA" id="ARBA00022723"/>
    </source>
</evidence>
<proteinExistence type="predicted"/>
<dbReference type="OrthoDB" id="225269at2"/>
<keyword evidence="2 4" id="KW-0479">Metal-binding</keyword>
<evidence type="ECO:0000256" key="4">
    <source>
        <dbReference type="PROSITE-ProRule" id="PRU00433"/>
    </source>
</evidence>
<dbReference type="AlphaFoldDB" id="A6DMW4"/>
<dbReference type="eggNOG" id="COG2010">
    <property type="taxonomic scope" value="Bacteria"/>
</dbReference>
<keyword evidence="7" id="KW-1185">Reference proteome</keyword>
<dbReference type="EMBL" id="ABCK01000012">
    <property type="protein sequence ID" value="EDM27000.1"/>
    <property type="molecule type" value="Genomic_DNA"/>
</dbReference>
<dbReference type="GO" id="GO:0009055">
    <property type="term" value="F:electron transfer activity"/>
    <property type="evidence" value="ECO:0007669"/>
    <property type="project" value="InterPro"/>
</dbReference>
<comment type="caution">
    <text evidence="6">The sequence shown here is derived from an EMBL/GenBank/DDBJ whole genome shotgun (WGS) entry which is preliminary data.</text>
</comment>
<accession>A6DMW4</accession>
<dbReference type="InterPro" id="IPR013428">
    <property type="entry name" value="Membrane-bound_put_N"/>
</dbReference>
<dbReference type="Gene3D" id="1.10.760.10">
    <property type="entry name" value="Cytochrome c-like domain"/>
    <property type="match status" value="1"/>
</dbReference>
<dbReference type="Pfam" id="PF23500">
    <property type="entry name" value="DUF7133"/>
    <property type="match status" value="1"/>
</dbReference>
<dbReference type="InterPro" id="IPR055557">
    <property type="entry name" value="DUF7133"/>
</dbReference>
<organism evidence="6 7">
    <name type="scientific">Lentisphaera araneosa HTCC2155</name>
    <dbReference type="NCBI Taxonomy" id="313628"/>
    <lineage>
        <taxon>Bacteria</taxon>
        <taxon>Pseudomonadati</taxon>
        <taxon>Lentisphaerota</taxon>
        <taxon>Lentisphaeria</taxon>
        <taxon>Lentisphaerales</taxon>
        <taxon>Lentisphaeraceae</taxon>
        <taxon>Lentisphaera</taxon>
    </lineage>
</organism>
<dbReference type="InterPro" id="IPR036909">
    <property type="entry name" value="Cyt_c-like_dom_sf"/>
</dbReference>
<keyword evidence="3 4" id="KW-0408">Iron</keyword>
<evidence type="ECO:0000313" key="7">
    <source>
        <dbReference type="Proteomes" id="UP000004947"/>
    </source>
</evidence>
<dbReference type="InterPro" id="IPR011041">
    <property type="entry name" value="Quinoprot_gluc/sorb_DH_b-prop"/>
</dbReference>
<dbReference type="RefSeq" id="WP_007279207.1">
    <property type="nucleotide sequence ID" value="NZ_ABCK01000012.1"/>
</dbReference>
<dbReference type="Proteomes" id="UP000004947">
    <property type="component" value="Unassembled WGS sequence"/>
</dbReference>
<evidence type="ECO:0000259" key="5">
    <source>
        <dbReference type="PROSITE" id="PS51007"/>
    </source>
</evidence>
<dbReference type="InterPro" id="IPR011042">
    <property type="entry name" value="6-blade_b-propeller_TolB-like"/>
</dbReference>
<reference evidence="6 7" key="1">
    <citation type="journal article" date="2010" name="J. Bacteriol.">
        <title>Genome sequence of Lentisphaera araneosa HTCC2155T, the type species of the order Lentisphaerales in the phylum Lentisphaerae.</title>
        <authorList>
            <person name="Thrash J.C."/>
            <person name="Cho J.C."/>
            <person name="Vergin K.L."/>
            <person name="Morris R.M."/>
            <person name="Giovannoni S.J."/>
        </authorList>
    </citation>
    <scope>NUCLEOTIDE SEQUENCE [LARGE SCALE GENOMIC DNA]</scope>
    <source>
        <strain evidence="6 7">HTCC2155</strain>
    </source>
</reference>
<evidence type="ECO:0000313" key="6">
    <source>
        <dbReference type="EMBL" id="EDM27000.1"/>
    </source>
</evidence>
<dbReference type="Pfam" id="PF00034">
    <property type="entry name" value="Cytochrom_C"/>
    <property type="match status" value="1"/>
</dbReference>
<keyword evidence="1 4" id="KW-0349">Heme</keyword>
<evidence type="ECO:0000256" key="3">
    <source>
        <dbReference type="ARBA" id="ARBA00023004"/>
    </source>
</evidence>
<dbReference type="PANTHER" id="PTHR33546">
    <property type="entry name" value="LARGE, MULTIFUNCTIONAL SECRETED PROTEIN-RELATED"/>
    <property type="match status" value="1"/>
</dbReference>
<dbReference type="PANTHER" id="PTHR33546:SF1">
    <property type="entry name" value="LARGE, MULTIFUNCTIONAL SECRETED PROTEIN"/>
    <property type="match status" value="1"/>
</dbReference>
<dbReference type="NCBIfam" id="TIGR02604">
    <property type="entry name" value="Piru_Ver_Nterm"/>
    <property type="match status" value="1"/>
</dbReference>
<dbReference type="SUPFAM" id="SSF50952">
    <property type="entry name" value="Soluble quinoprotein glucose dehydrogenase"/>
    <property type="match status" value="1"/>
</dbReference>